<reference evidence="2" key="1">
    <citation type="journal article" date="2021" name="Antonie Van Leeuwenhoek">
        <title>Draft genome and description of Waterburya agarophytonicola gen. nov. sp. nov. (Pleurocapsales, Cyanobacteria): a seaweed symbiont.</title>
        <authorList>
            <person name="Bonthond G."/>
            <person name="Shalygin S."/>
            <person name="Bayer T."/>
            <person name="Weinberger F."/>
        </authorList>
    </citation>
    <scope>NUCLEOTIDE SEQUENCE</scope>
    <source>
        <strain evidence="2">KI4</strain>
    </source>
</reference>
<feature type="transmembrane region" description="Helical" evidence="1">
    <location>
        <begin position="57"/>
        <end position="76"/>
    </location>
</feature>
<dbReference type="Pfam" id="PF00805">
    <property type="entry name" value="Pentapeptide"/>
    <property type="match status" value="2"/>
</dbReference>
<keyword evidence="1" id="KW-1133">Transmembrane helix</keyword>
<sequence length="272" mass="30092">MKIGNKKLQRSFYRILLAVGGTSMLIVLILAIETTFGAEKTCQPTESWLFCQIRESVLLNIVEGFSILVAVWLFFLEAPERDKQAHYEAWKTIDSAHGLRNSYARLQALQDLNDDRIPLRGFTAPEADLRGINLEGADLSNAYLSGADLSNANLSNANLSHANLVETKLTNANLSNSQLTGANLSYTDLIEADLQDVDFVGANILGTNFVRANLTRAYFGDVDFNQCLLTNANLHKTKFFGVENLTAAQIKDAKNWSEGIYDAKMSAKLNYS</sequence>
<proteinExistence type="predicted"/>
<dbReference type="EMBL" id="JADWDC010000015">
    <property type="protein sequence ID" value="MCC0177016.1"/>
    <property type="molecule type" value="Genomic_DNA"/>
</dbReference>
<keyword evidence="1" id="KW-0812">Transmembrane</keyword>
<evidence type="ECO:0000256" key="1">
    <source>
        <dbReference type="SAM" id="Phobius"/>
    </source>
</evidence>
<dbReference type="RefSeq" id="WP_229640053.1">
    <property type="nucleotide sequence ID" value="NZ_JADWDC010000015.1"/>
</dbReference>
<keyword evidence="1" id="KW-0472">Membrane</keyword>
<dbReference type="Gene3D" id="2.160.20.80">
    <property type="entry name" value="E3 ubiquitin-protein ligase SopA"/>
    <property type="match status" value="1"/>
</dbReference>
<name>A0A964BRS9_9CYAN</name>
<dbReference type="PANTHER" id="PTHR14136">
    <property type="entry name" value="BTB_POZ DOMAIN-CONTAINING PROTEIN KCTD9"/>
    <property type="match status" value="1"/>
</dbReference>
<dbReference type="PANTHER" id="PTHR14136:SF17">
    <property type="entry name" value="BTB_POZ DOMAIN-CONTAINING PROTEIN KCTD9"/>
    <property type="match status" value="1"/>
</dbReference>
<feature type="transmembrane region" description="Helical" evidence="1">
    <location>
        <begin position="12"/>
        <end position="32"/>
    </location>
</feature>
<dbReference type="InterPro" id="IPR001646">
    <property type="entry name" value="5peptide_repeat"/>
</dbReference>
<dbReference type="SUPFAM" id="SSF141571">
    <property type="entry name" value="Pentapeptide repeat-like"/>
    <property type="match status" value="1"/>
</dbReference>
<protein>
    <submittedName>
        <fullName evidence="2">Pentapeptide repeat-containing protein</fullName>
    </submittedName>
</protein>
<dbReference type="InterPro" id="IPR051082">
    <property type="entry name" value="Pentapeptide-BTB/POZ_domain"/>
</dbReference>
<keyword evidence="3" id="KW-1185">Reference proteome</keyword>
<comment type="caution">
    <text evidence="2">The sequence shown here is derived from an EMBL/GenBank/DDBJ whole genome shotgun (WGS) entry which is preliminary data.</text>
</comment>
<organism evidence="2 3">
    <name type="scientific">Waterburya agarophytonicola KI4</name>
    <dbReference type="NCBI Taxonomy" id="2874699"/>
    <lineage>
        <taxon>Bacteria</taxon>
        <taxon>Bacillati</taxon>
        <taxon>Cyanobacteriota</taxon>
        <taxon>Cyanophyceae</taxon>
        <taxon>Pleurocapsales</taxon>
        <taxon>Hyellaceae</taxon>
        <taxon>Waterburya</taxon>
        <taxon>Waterburya agarophytonicola</taxon>
    </lineage>
</organism>
<dbReference type="Proteomes" id="UP000729733">
    <property type="component" value="Unassembled WGS sequence"/>
</dbReference>
<evidence type="ECO:0000313" key="2">
    <source>
        <dbReference type="EMBL" id="MCC0177016.1"/>
    </source>
</evidence>
<evidence type="ECO:0000313" key="3">
    <source>
        <dbReference type="Proteomes" id="UP000729733"/>
    </source>
</evidence>
<accession>A0A964BRS9</accession>
<dbReference type="AlphaFoldDB" id="A0A964BRS9"/>
<gene>
    <name evidence="2" type="ORF">I4641_08500</name>
</gene>